<name>A0ABV2CYY2_9SPHN</name>
<dbReference type="Pfam" id="PF00378">
    <property type="entry name" value="ECH_1"/>
    <property type="match status" value="1"/>
</dbReference>
<comment type="caution">
    <text evidence="1">The sequence shown here is derived from an EMBL/GenBank/DDBJ whole genome shotgun (WGS) entry which is preliminary data.</text>
</comment>
<evidence type="ECO:0000313" key="2">
    <source>
        <dbReference type="Proteomes" id="UP001548713"/>
    </source>
</evidence>
<evidence type="ECO:0000313" key="1">
    <source>
        <dbReference type="EMBL" id="MET1754816.1"/>
    </source>
</evidence>
<reference evidence="1 2" key="1">
    <citation type="submission" date="2024-07" db="EMBL/GenBank/DDBJ databases">
        <title>Novosphingobium kalidii RD2P27.</title>
        <authorList>
            <person name="Sun J.-Q."/>
        </authorList>
    </citation>
    <scope>NUCLEOTIDE SEQUENCE [LARGE SCALE GENOMIC DNA]</scope>
    <source>
        <strain evidence="1 2">RD2P27</strain>
    </source>
</reference>
<dbReference type="CDD" id="cd06558">
    <property type="entry name" value="crotonase-like"/>
    <property type="match status" value="1"/>
</dbReference>
<gene>
    <name evidence="1" type="ORF">ABVV53_04990</name>
</gene>
<sequence>MSIEVSASVQNNIGEIRFAKPPHNFACPELLCRIADAVEAFDGDPQVRCTVLASSGKAFCAGADLAGDESIAGESGMTAIGGLYVQAERIFRRAKPMVVAVQGAAIGAGLGLALTADFRVAGPAARLSSNFVRLGFHPGFGLTYTLPRLLGQQRAAWMMLSAERVKPREALAWGLVDQVVDEGGEIEGAREMARQIAANAPLALLAVRATATSGHADAVVAAMRHEHAAQSALKPTRDYAEGVASVFERREPQWVGA</sequence>
<accession>A0ABV2CYY2</accession>
<dbReference type="RefSeq" id="WP_353983277.1">
    <property type="nucleotide sequence ID" value="NZ_JBEWLY010000008.1"/>
</dbReference>
<dbReference type="SUPFAM" id="SSF52096">
    <property type="entry name" value="ClpP/crotonase"/>
    <property type="match status" value="1"/>
</dbReference>
<proteinExistence type="predicted"/>
<protein>
    <submittedName>
        <fullName evidence="1">Enoyl-CoA hydratase/isomerase family protein</fullName>
    </submittedName>
</protein>
<dbReference type="Gene3D" id="3.90.226.10">
    <property type="entry name" value="2-enoyl-CoA Hydratase, Chain A, domain 1"/>
    <property type="match status" value="1"/>
</dbReference>
<organism evidence="1 2">
    <name type="scientific">Novosphingobium kalidii</name>
    <dbReference type="NCBI Taxonomy" id="3230299"/>
    <lineage>
        <taxon>Bacteria</taxon>
        <taxon>Pseudomonadati</taxon>
        <taxon>Pseudomonadota</taxon>
        <taxon>Alphaproteobacteria</taxon>
        <taxon>Sphingomonadales</taxon>
        <taxon>Sphingomonadaceae</taxon>
        <taxon>Novosphingobium</taxon>
    </lineage>
</organism>
<dbReference type="PANTHER" id="PTHR11941">
    <property type="entry name" value="ENOYL-COA HYDRATASE-RELATED"/>
    <property type="match status" value="1"/>
</dbReference>
<dbReference type="InterPro" id="IPR029045">
    <property type="entry name" value="ClpP/crotonase-like_dom_sf"/>
</dbReference>
<dbReference type="InterPro" id="IPR001753">
    <property type="entry name" value="Enoyl-CoA_hydra/iso"/>
</dbReference>
<keyword evidence="2" id="KW-1185">Reference proteome</keyword>
<dbReference type="Proteomes" id="UP001548713">
    <property type="component" value="Unassembled WGS sequence"/>
</dbReference>
<dbReference type="EMBL" id="JBEWLY010000008">
    <property type="protein sequence ID" value="MET1754816.1"/>
    <property type="molecule type" value="Genomic_DNA"/>
</dbReference>
<dbReference type="PANTHER" id="PTHR11941:SF54">
    <property type="entry name" value="ENOYL-COA HYDRATASE, MITOCHONDRIAL"/>
    <property type="match status" value="1"/>
</dbReference>